<dbReference type="Proteomes" id="UP000186308">
    <property type="component" value="Unassembled WGS sequence"/>
</dbReference>
<dbReference type="EMBL" id="FTNE01000057">
    <property type="protein sequence ID" value="SIR56533.1"/>
    <property type="molecule type" value="Genomic_DNA"/>
</dbReference>
<evidence type="ECO:0000313" key="1">
    <source>
        <dbReference type="EMBL" id="SIR56533.1"/>
    </source>
</evidence>
<gene>
    <name evidence="1" type="ORF">SAMN05421828_1571</name>
</gene>
<proteinExistence type="predicted"/>
<sequence>LEALGQNVTPDALILGAIGLGPYQQATL</sequence>
<protein>
    <submittedName>
        <fullName evidence="1">Uncharacterized protein</fullName>
    </submittedName>
</protein>
<feature type="non-terminal residue" evidence="1">
    <location>
        <position position="1"/>
    </location>
</feature>
<name>A0A8G2CQ65_ACIRU</name>
<accession>A0A8G2CQ65</accession>
<organism evidence="1 2">
    <name type="scientific">Acidiphilium rubrum</name>
    <dbReference type="NCBI Taxonomy" id="526"/>
    <lineage>
        <taxon>Bacteria</taxon>
        <taxon>Pseudomonadati</taxon>
        <taxon>Pseudomonadota</taxon>
        <taxon>Alphaproteobacteria</taxon>
        <taxon>Acetobacterales</taxon>
        <taxon>Acidocellaceae</taxon>
        <taxon>Acidiphilium</taxon>
    </lineage>
</organism>
<keyword evidence="2" id="KW-1185">Reference proteome</keyword>
<evidence type="ECO:0000313" key="2">
    <source>
        <dbReference type="Proteomes" id="UP000186308"/>
    </source>
</evidence>
<comment type="caution">
    <text evidence="1">The sequence shown here is derived from an EMBL/GenBank/DDBJ whole genome shotgun (WGS) entry which is preliminary data.</text>
</comment>
<dbReference type="AlphaFoldDB" id="A0A8G2CQ65"/>
<reference evidence="1 2" key="1">
    <citation type="submission" date="2017-01" db="EMBL/GenBank/DDBJ databases">
        <authorList>
            <person name="Varghese N."/>
            <person name="Submissions S."/>
        </authorList>
    </citation>
    <scope>NUCLEOTIDE SEQUENCE [LARGE SCALE GENOMIC DNA]</scope>
    <source>
        <strain evidence="1 2">ATCC 35905</strain>
    </source>
</reference>